<protein>
    <submittedName>
        <fullName evidence="1">Uncharacterized protein</fullName>
    </submittedName>
</protein>
<evidence type="ECO:0000313" key="1">
    <source>
        <dbReference type="EMBL" id="RXN01086.1"/>
    </source>
</evidence>
<keyword evidence="2" id="KW-1185">Reference proteome</keyword>
<sequence>MKKYLQGPGIEGFEEVLLLLWELVDGIWGPGDEKEHRLRYCECLAAFLRQAAAVNLNHQLPHLSLVSSKICAQIREGKDVNLVLLLLSSLEVYANRILDSSEVFVILKSKGPHLFKKLTLSEFVTD</sequence>
<dbReference type="EMBL" id="SCEB01000089">
    <property type="protein sequence ID" value="RXN01086.1"/>
    <property type="molecule type" value="Genomic_DNA"/>
</dbReference>
<organism evidence="1 2">
    <name type="scientific">Acipenser ruthenus</name>
    <name type="common">Sterlet sturgeon</name>
    <dbReference type="NCBI Taxonomy" id="7906"/>
    <lineage>
        <taxon>Eukaryota</taxon>
        <taxon>Metazoa</taxon>
        <taxon>Chordata</taxon>
        <taxon>Craniata</taxon>
        <taxon>Vertebrata</taxon>
        <taxon>Euteleostomi</taxon>
        <taxon>Actinopterygii</taxon>
        <taxon>Chondrostei</taxon>
        <taxon>Acipenseriformes</taxon>
        <taxon>Acipenseridae</taxon>
        <taxon>Acipenser</taxon>
    </lineage>
</organism>
<dbReference type="AlphaFoldDB" id="A0A662YY81"/>
<gene>
    <name evidence="1" type="ORF">EOD39_7985</name>
</gene>
<accession>A0A662YY81</accession>
<reference evidence="1 2" key="1">
    <citation type="submission" date="2019-01" db="EMBL/GenBank/DDBJ databases">
        <title>Draft Genome and Complete Hox-Cluster Characterization of the Sterlet Sturgeon (Acipenser ruthenus).</title>
        <authorList>
            <person name="Wei Q."/>
        </authorList>
    </citation>
    <scope>NUCLEOTIDE SEQUENCE [LARGE SCALE GENOMIC DNA]</scope>
    <source>
        <strain evidence="1">WHYD16114868_AA</strain>
        <tissue evidence="1">Blood</tissue>
    </source>
</reference>
<name>A0A662YY81_ACIRT</name>
<evidence type="ECO:0000313" key="2">
    <source>
        <dbReference type="Proteomes" id="UP000289886"/>
    </source>
</evidence>
<dbReference type="Proteomes" id="UP000289886">
    <property type="component" value="Unassembled WGS sequence"/>
</dbReference>
<proteinExistence type="predicted"/>
<comment type="caution">
    <text evidence="1">The sequence shown here is derived from an EMBL/GenBank/DDBJ whole genome shotgun (WGS) entry which is preliminary data.</text>
</comment>